<dbReference type="AlphaFoldDB" id="A0AAD9I4Z9"/>
<keyword evidence="3" id="KW-1185">Reference proteome</keyword>
<sequence>MLVRSGKPHDFSCIPTAPLAPASTLAKPAKITPAIHYTAAYKAKRRKSAKAHAIAGRAAAAKRSNKDNNNAYNRAYIPPAKAEEKEKGGSSNDNSINSSTSNSTNKGKGSSVYKYSKGALCCKDIPPYKQ</sequence>
<name>A0AAD9I4Z9_9PEZI</name>
<reference evidence="2" key="1">
    <citation type="journal article" date="2023" name="Mol. Plant Microbe Interact.">
        <title>Elucidating the Obligate Nature and Biological Capacity of an Invasive Fungal Corn Pathogen.</title>
        <authorList>
            <person name="MacCready J.S."/>
            <person name="Roggenkamp E.M."/>
            <person name="Gdanetz K."/>
            <person name="Chilvers M.I."/>
        </authorList>
    </citation>
    <scope>NUCLEOTIDE SEQUENCE</scope>
    <source>
        <strain evidence="2">PM02</strain>
    </source>
</reference>
<dbReference type="Proteomes" id="UP001217918">
    <property type="component" value="Unassembled WGS sequence"/>
</dbReference>
<evidence type="ECO:0000313" key="3">
    <source>
        <dbReference type="Proteomes" id="UP001217918"/>
    </source>
</evidence>
<feature type="region of interest" description="Disordered" evidence="1">
    <location>
        <begin position="57"/>
        <end position="112"/>
    </location>
</feature>
<accession>A0AAD9I4Z9</accession>
<gene>
    <name evidence="2" type="ORF">P8C59_004858</name>
</gene>
<protein>
    <submittedName>
        <fullName evidence="2">Uncharacterized protein</fullName>
    </submittedName>
</protein>
<organism evidence="2 3">
    <name type="scientific">Phyllachora maydis</name>
    <dbReference type="NCBI Taxonomy" id="1825666"/>
    <lineage>
        <taxon>Eukaryota</taxon>
        <taxon>Fungi</taxon>
        <taxon>Dikarya</taxon>
        <taxon>Ascomycota</taxon>
        <taxon>Pezizomycotina</taxon>
        <taxon>Sordariomycetes</taxon>
        <taxon>Sordariomycetidae</taxon>
        <taxon>Phyllachorales</taxon>
        <taxon>Phyllachoraceae</taxon>
        <taxon>Phyllachora</taxon>
    </lineage>
</organism>
<comment type="caution">
    <text evidence="2">The sequence shown here is derived from an EMBL/GenBank/DDBJ whole genome shotgun (WGS) entry which is preliminary data.</text>
</comment>
<proteinExistence type="predicted"/>
<dbReference type="EMBL" id="JAQQPM010000003">
    <property type="protein sequence ID" value="KAK2070357.1"/>
    <property type="molecule type" value="Genomic_DNA"/>
</dbReference>
<evidence type="ECO:0000313" key="2">
    <source>
        <dbReference type="EMBL" id="KAK2070357.1"/>
    </source>
</evidence>
<evidence type="ECO:0000256" key="1">
    <source>
        <dbReference type="SAM" id="MobiDB-lite"/>
    </source>
</evidence>
<feature type="compositionally biased region" description="Low complexity" evidence="1">
    <location>
        <begin position="89"/>
        <end position="112"/>
    </location>
</feature>